<organism evidence="1 2">
    <name type="scientific">Oidiodendron maius (strain Zn)</name>
    <dbReference type="NCBI Taxonomy" id="913774"/>
    <lineage>
        <taxon>Eukaryota</taxon>
        <taxon>Fungi</taxon>
        <taxon>Dikarya</taxon>
        <taxon>Ascomycota</taxon>
        <taxon>Pezizomycotina</taxon>
        <taxon>Leotiomycetes</taxon>
        <taxon>Leotiomycetes incertae sedis</taxon>
        <taxon>Myxotrichaceae</taxon>
        <taxon>Oidiodendron</taxon>
    </lineage>
</organism>
<keyword evidence="2" id="KW-1185">Reference proteome</keyword>
<evidence type="ECO:0000313" key="2">
    <source>
        <dbReference type="Proteomes" id="UP000054321"/>
    </source>
</evidence>
<dbReference type="AlphaFoldDB" id="A0A0C3CV23"/>
<dbReference type="OrthoDB" id="6130531at2759"/>
<protein>
    <recommendedName>
        <fullName evidence="3">EGF-like domain-containing protein</fullName>
    </recommendedName>
</protein>
<dbReference type="STRING" id="913774.A0A0C3CV23"/>
<dbReference type="InParanoid" id="A0A0C3CV23"/>
<accession>A0A0C3CV23</accession>
<reference evidence="2" key="2">
    <citation type="submission" date="2015-01" db="EMBL/GenBank/DDBJ databases">
        <title>Evolutionary Origins and Diversification of the Mycorrhizal Mutualists.</title>
        <authorList>
            <consortium name="DOE Joint Genome Institute"/>
            <consortium name="Mycorrhizal Genomics Consortium"/>
            <person name="Kohler A."/>
            <person name="Kuo A."/>
            <person name="Nagy L.G."/>
            <person name="Floudas D."/>
            <person name="Copeland A."/>
            <person name="Barry K.W."/>
            <person name="Cichocki N."/>
            <person name="Veneault-Fourrey C."/>
            <person name="LaButti K."/>
            <person name="Lindquist E.A."/>
            <person name="Lipzen A."/>
            <person name="Lundell T."/>
            <person name="Morin E."/>
            <person name="Murat C."/>
            <person name="Riley R."/>
            <person name="Ohm R."/>
            <person name="Sun H."/>
            <person name="Tunlid A."/>
            <person name="Henrissat B."/>
            <person name="Grigoriev I.V."/>
            <person name="Hibbett D.S."/>
            <person name="Martin F."/>
        </authorList>
    </citation>
    <scope>NUCLEOTIDE SEQUENCE [LARGE SCALE GENOMIC DNA]</scope>
    <source>
        <strain evidence="2">Zn</strain>
    </source>
</reference>
<dbReference type="Proteomes" id="UP000054321">
    <property type="component" value="Unassembled WGS sequence"/>
</dbReference>
<sequence>ACTTNHDCSLNGVCHHDRCVCDPGWIGTDCGVLDLREAKPSSGYNLTGSGTSSWGAHIVQDPRNDRLFHLIASEFIHGCGLSDWIPYSHIIRAESTTGPQGPYTFAAEVVGTFAHNPTVIYSPADKLYLLYHIGCPHAVPSGCNGTGFSCGSGYGSPVSGITVNSSPDLKAWTSHGKIMNGAGSSAWDSVVTNPSALALYSDSDHTSEIILAYRGKSNGGNSSNEHNAITSASSYEGTYPPASEPLFPSADEDPFIWRDKRGNFHMLMHALGEAPYVGRHAFATSWNGTWTYGSTVSYTTAVKFTNGKTISYSRRERPQLYFSTDGKMTPLFMANGVQEAGATDSYSIVVPIGSGAADYEKSLGF</sequence>
<dbReference type="HOGENOM" id="CLU_058271_0_0_1"/>
<dbReference type="CDD" id="cd00053">
    <property type="entry name" value="EGF"/>
    <property type="match status" value="1"/>
</dbReference>
<dbReference type="Gene3D" id="2.10.25.10">
    <property type="entry name" value="Laminin"/>
    <property type="match status" value="1"/>
</dbReference>
<reference evidence="1 2" key="1">
    <citation type="submission" date="2014-04" db="EMBL/GenBank/DDBJ databases">
        <authorList>
            <consortium name="DOE Joint Genome Institute"/>
            <person name="Kuo A."/>
            <person name="Martino E."/>
            <person name="Perotto S."/>
            <person name="Kohler A."/>
            <person name="Nagy L.G."/>
            <person name="Floudas D."/>
            <person name="Copeland A."/>
            <person name="Barry K.W."/>
            <person name="Cichocki N."/>
            <person name="Veneault-Fourrey C."/>
            <person name="LaButti K."/>
            <person name="Lindquist E.A."/>
            <person name="Lipzen A."/>
            <person name="Lundell T."/>
            <person name="Morin E."/>
            <person name="Murat C."/>
            <person name="Sun H."/>
            <person name="Tunlid A."/>
            <person name="Henrissat B."/>
            <person name="Grigoriev I.V."/>
            <person name="Hibbett D.S."/>
            <person name="Martin F."/>
            <person name="Nordberg H.P."/>
            <person name="Cantor M.N."/>
            <person name="Hua S.X."/>
        </authorList>
    </citation>
    <scope>NUCLEOTIDE SEQUENCE [LARGE SCALE GENOMIC DNA]</scope>
    <source>
        <strain evidence="1 2">Zn</strain>
    </source>
</reference>
<dbReference type="EMBL" id="KN832894">
    <property type="protein sequence ID" value="KIM93557.1"/>
    <property type="molecule type" value="Genomic_DNA"/>
</dbReference>
<proteinExistence type="predicted"/>
<dbReference type="Gene3D" id="2.115.10.20">
    <property type="entry name" value="Glycosyl hydrolase domain, family 43"/>
    <property type="match status" value="1"/>
</dbReference>
<feature type="non-terminal residue" evidence="1">
    <location>
        <position position="1"/>
    </location>
</feature>
<gene>
    <name evidence="1" type="ORF">OIDMADRAFT_91909</name>
</gene>
<feature type="non-terminal residue" evidence="1">
    <location>
        <position position="365"/>
    </location>
</feature>
<name>A0A0C3CV23_OIDMZ</name>
<evidence type="ECO:0008006" key="3">
    <source>
        <dbReference type="Google" id="ProtNLM"/>
    </source>
</evidence>
<dbReference type="CDD" id="cd08994">
    <property type="entry name" value="GH43_62_32_68_117_130-like"/>
    <property type="match status" value="1"/>
</dbReference>
<dbReference type="Pfam" id="PF23106">
    <property type="entry name" value="EGF_Teneurin"/>
    <property type="match status" value="1"/>
</dbReference>
<dbReference type="InterPro" id="IPR023296">
    <property type="entry name" value="Glyco_hydro_beta-prop_sf"/>
</dbReference>
<dbReference type="SUPFAM" id="SSF75005">
    <property type="entry name" value="Arabinanase/levansucrase/invertase"/>
    <property type="match status" value="1"/>
</dbReference>
<evidence type="ECO:0000313" key="1">
    <source>
        <dbReference type="EMBL" id="KIM93557.1"/>
    </source>
</evidence>